<sequence>MSELVTITPQAGRNTDGDPQPAGTPFDLFALEVAPGNTLLRFGVGGDLDSVEFTAYLPLRRRIPDTSDYQSTVEALTDNFRILVRGRDCAGRLQEWNSGGQGGVVVLCHSARGKS</sequence>
<gene>
    <name evidence="2" type="ORF">SAMN02799620_00789</name>
</gene>
<dbReference type="EMBL" id="FMUB01000002">
    <property type="protein sequence ID" value="SCX05968.1"/>
    <property type="molecule type" value="Genomic_DNA"/>
</dbReference>
<dbReference type="RefSeq" id="WP_090354042.1">
    <property type="nucleotide sequence ID" value="NZ_FMUB01000002.1"/>
</dbReference>
<dbReference type="AlphaFoldDB" id="A0A1G4VFG5"/>
<organism evidence="2 3">
    <name type="scientific">Mycolicibacterium fluoranthenivorans</name>
    <dbReference type="NCBI Taxonomy" id="258505"/>
    <lineage>
        <taxon>Bacteria</taxon>
        <taxon>Bacillati</taxon>
        <taxon>Actinomycetota</taxon>
        <taxon>Actinomycetes</taxon>
        <taxon>Mycobacteriales</taxon>
        <taxon>Mycobacteriaceae</taxon>
        <taxon>Mycolicibacterium</taxon>
    </lineage>
</organism>
<evidence type="ECO:0000256" key="1">
    <source>
        <dbReference type="SAM" id="MobiDB-lite"/>
    </source>
</evidence>
<accession>A0A1G4VFG5</accession>
<evidence type="ECO:0000313" key="3">
    <source>
        <dbReference type="Proteomes" id="UP000199707"/>
    </source>
</evidence>
<dbReference type="STRING" id="1502745.SAMN02799620_00789"/>
<dbReference type="Proteomes" id="UP000199707">
    <property type="component" value="Unassembled WGS sequence"/>
</dbReference>
<name>A0A1G4VFG5_9MYCO</name>
<evidence type="ECO:0000313" key="2">
    <source>
        <dbReference type="EMBL" id="SCX05968.1"/>
    </source>
</evidence>
<protein>
    <submittedName>
        <fullName evidence="2">Uncharacterized protein</fullName>
    </submittedName>
</protein>
<feature type="compositionally biased region" description="Polar residues" evidence="1">
    <location>
        <begin position="1"/>
        <end position="13"/>
    </location>
</feature>
<reference evidence="3" key="1">
    <citation type="submission" date="2016-10" db="EMBL/GenBank/DDBJ databases">
        <authorList>
            <person name="Varghese N."/>
            <person name="Submissions S."/>
        </authorList>
    </citation>
    <scope>NUCLEOTIDE SEQUENCE [LARGE SCALE GENOMIC DNA]</scope>
    <source>
        <strain evidence="3">UNC267MFSha1.1M11</strain>
    </source>
</reference>
<proteinExistence type="predicted"/>
<feature type="region of interest" description="Disordered" evidence="1">
    <location>
        <begin position="1"/>
        <end position="24"/>
    </location>
</feature>